<dbReference type="KEGG" id="req:REQ_22110"/>
<sequence>MDRDEYLTTLAAVLDAHTDAAAAKLSAILDALPAEATELCIDVFPDQDGEGTFDVWVRLEGPDYFTLNKHIDAHRHLFGIVYTEDGVEPDVPLMSRNAPFVVEDAVVDAAAAWLTDLWTRVGASRSSVPWLIDGEDGSGTVTPLAFEPTGT</sequence>
<dbReference type="AlphaFoldDB" id="A0A3S5Y6R2"/>
<proteinExistence type="predicted"/>
<dbReference type="InterPro" id="IPR045661">
    <property type="entry name" value="DUF6389"/>
</dbReference>
<dbReference type="EMBL" id="FN563149">
    <property type="protein sequence ID" value="CBH48264.1"/>
    <property type="molecule type" value="Genomic_DNA"/>
</dbReference>
<gene>
    <name evidence="1" type="ordered locus">REQ_22110</name>
</gene>
<accession>A0A3S5Y6R2</accession>
<dbReference type="RefSeq" id="WP_005513387.1">
    <property type="nucleotide sequence ID" value="NC_014659.1"/>
</dbReference>
<evidence type="ECO:0000313" key="1">
    <source>
        <dbReference type="EMBL" id="CBH48264.1"/>
    </source>
</evidence>
<dbReference type="Proteomes" id="UP001154400">
    <property type="component" value="Chromosome"/>
</dbReference>
<reference evidence="1" key="1">
    <citation type="journal article" date="2010" name="PLoS Genet.">
        <title>The genome of a pathogenic rhodococcus: cooptive virulence underpinned by key gene acquisitions.</title>
        <authorList>
            <person name="Letek M."/>
            <person name="Gonzalez P."/>
            <person name="Macarthur I."/>
            <person name="Rodriguez H."/>
            <person name="Freeman T.C."/>
            <person name="Valero-Rello A."/>
            <person name="Blanco M."/>
            <person name="Buckley T."/>
            <person name="Cherevach I."/>
            <person name="Fahey R."/>
            <person name="Hapeshi A."/>
            <person name="Holdstock J."/>
            <person name="Leadon D."/>
            <person name="Navas J."/>
            <person name="Ocampo A."/>
            <person name="Quail M.A."/>
            <person name="Sanders M."/>
            <person name="Scortti M.M."/>
            <person name="Prescott J.F."/>
            <person name="Fogarty U."/>
            <person name="Meijer W.G."/>
            <person name="Parkhill J."/>
            <person name="Bentley S.D."/>
            <person name="Vazquez-Boland J.A."/>
        </authorList>
    </citation>
    <scope>NUCLEOTIDE SEQUENCE [LARGE SCALE GENOMIC DNA]</scope>
    <source>
        <strain evidence="1 2">103S</strain>
    </source>
</reference>
<name>A0A3S5Y6R2_RHOH1</name>
<dbReference type="Pfam" id="PF19926">
    <property type="entry name" value="DUF6389"/>
    <property type="match status" value="1"/>
</dbReference>
<organism evidence="1">
    <name type="scientific">Rhodococcus hoagii (strain 103S)</name>
    <name type="common">Rhodococcus equi</name>
    <dbReference type="NCBI Taxonomy" id="685727"/>
    <lineage>
        <taxon>Bacteria</taxon>
        <taxon>Bacillati</taxon>
        <taxon>Actinomycetota</taxon>
        <taxon>Actinomycetes</taxon>
        <taxon>Mycobacteriales</taxon>
        <taxon>Nocardiaceae</taxon>
        <taxon>Prescottella</taxon>
    </lineage>
</organism>
<protein>
    <submittedName>
        <fullName evidence="1">Uncharacterized protein</fullName>
    </submittedName>
</protein>
<evidence type="ECO:0000313" key="2">
    <source>
        <dbReference type="Proteomes" id="UP000006892"/>
    </source>
</evidence>